<dbReference type="InterPro" id="IPR002571">
    <property type="entry name" value="HrcA"/>
</dbReference>
<dbReference type="InterPro" id="IPR036388">
    <property type="entry name" value="WH-like_DNA-bd_sf"/>
</dbReference>
<dbReference type="Proteomes" id="UP001056132">
    <property type="component" value="Chromosome 1"/>
</dbReference>
<evidence type="ECO:0000313" key="9">
    <source>
        <dbReference type="EMBL" id="URF05185.1"/>
    </source>
</evidence>
<dbReference type="HAMAP" id="MF_00081">
    <property type="entry name" value="HrcA"/>
    <property type="match status" value="1"/>
</dbReference>
<keyword evidence="4 5" id="KW-0804">Transcription</keyword>
<dbReference type="EMBL" id="VCIZ01000001">
    <property type="protein sequence ID" value="TSP14736.1"/>
    <property type="molecule type" value="Genomic_DNA"/>
</dbReference>
<evidence type="ECO:0000313" key="10">
    <source>
        <dbReference type="Proteomes" id="UP000318943"/>
    </source>
</evidence>
<evidence type="ECO:0000256" key="4">
    <source>
        <dbReference type="ARBA" id="ARBA00023163"/>
    </source>
</evidence>
<dbReference type="Gene3D" id="1.10.10.10">
    <property type="entry name" value="Winged helix-like DNA-binding domain superfamily/Winged helix DNA-binding domain"/>
    <property type="match status" value="1"/>
</dbReference>
<dbReference type="InterPro" id="IPR021153">
    <property type="entry name" value="HrcA_C"/>
</dbReference>
<reference evidence="9" key="3">
    <citation type="submission" date="2022-05" db="EMBL/GenBank/DDBJ databases">
        <authorList>
            <person name="Kunte H.-J."/>
        </authorList>
    </citation>
    <scope>NUCLEOTIDE SEQUENCE</scope>
    <source>
        <strain evidence="9">G5</strain>
    </source>
</reference>
<dbReference type="Pfam" id="PF01628">
    <property type="entry name" value="HrcA"/>
    <property type="match status" value="1"/>
</dbReference>
<dbReference type="PANTHER" id="PTHR34824">
    <property type="entry name" value="HEAT-INDUCIBLE TRANSCRIPTION REPRESSOR HRCA"/>
    <property type="match status" value="1"/>
</dbReference>
<feature type="domain" description="Heat-inducible transcription repressor HrcA C-terminal" evidence="6">
    <location>
        <begin position="114"/>
        <end position="332"/>
    </location>
</feature>
<dbReference type="KEGG" id="ccam:M5D45_04975"/>
<keyword evidence="1 5" id="KW-0678">Repressor</keyword>
<dbReference type="PANTHER" id="PTHR34824:SF1">
    <property type="entry name" value="HEAT-INDUCIBLE TRANSCRIPTION REPRESSOR HRCA"/>
    <property type="match status" value="1"/>
</dbReference>
<feature type="domain" description="Winged helix-turn-helix transcription repressor HrcA DNA-binding" evidence="7">
    <location>
        <begin position="5"/>
        <end position="72"/>
    </location>
</feature>
<evidence type="ECO:0000259" key="6">
    <source>
        <dbReference type="Pfam" id="PF01628"/>
    </source>
</evidence>
<comment type="similarity">
    <text evidence="5">Belongs to the HrcA family.</text>
</comment>
<name>A0AAE9I4Z7_9BURK</name>
<dbReference type="RefSeq" id="WP_144196139.1">
    <property type="nucleotide sequence ID" value="NZ_CAJPVH010000046.1"/>
</dbReference>
<keyword evidence="3 5" id="KW-0346">Stress response</keyword>
<dbReference type="SUPFAM" id="SSF55781">
    <property type="entry name" value="GAF domain-like"/>
    <property type="match status" value="1"/>
</dbReference>
<comment type="function">
    <text evidence="5">Negative regulator of class I heat shock genes (grpE-dnaK-dnaJ and groELS operons). Prevents heat-shock induction of these operons.</text>
</comment>
<reference evidence="8 10" key="1">
    <citation type="submission" date="2019-05" db="EMBL/GenBank/DDBJ databases">
        <title>Whole genome sequence analysis of Cupriavidus campinensis S14E4C strain.</title>
        <authorList>
            <person name="Abbaszade G."/>
            <person name="Szabo A."/>
            <person name="Toumi M."/>
            <person name="Toth E."/>
        </authorList>
    </citation>
    <scope>NUCLEOTIDE SEQUENCE [LARGE SCALE GENOMIC DNA]</scope>
    <source>
        <strain evidence="8 10">S14E4C</strain>
    </source>
</reference>
<dbReference type="PIRSF" id="PIRSF005485">
    <property type="entry name" value="HrcA"/>
    <property type="match status" value="1"/>
</dbReference>
<dbReference type="InterPro" id="IPR029016">
    <property type="entry name" value="GAF-like_dom_sf"/>
</dbReference>
<evidence type="ECO:0000256" key="1">
    <source>
        <dbReference type="ARBA" id="ARBA00022491"/>
    </source>
</evidence>
<dbReference type="NCBIfam" id="TIGR00331">
    <property type="entry name" value="hrcA"/>
    <property type="match status" value="1"/>
</dbReference>
<evidence type="ECO:0000313" key="8">
    <source>
        <dbReference type="EMBL" id="TSP14736.1"/>
    </source>
</evidence>
<gene>
    <name evidence="5 9" type="primary">hrcA</name>
    <name evidence="8" type="ORF">FGG12_03635</name>
    <name evidence="9" type="ORF">M5D45_04975</name>
</gene>
<dbReference type="GO" id="GO:0003677">
    <property type="term" value="F:DNA binding"/>
    <property type="evidence" value="ECO:0007669"/>
    <property type="project" value="InterPro"/>
</dbReference>
<dbReference type="EMBL" id="CP097330">
    <property type="protein sequence ID" value="URF05185.1"/>
    <property type="molecule type" value="Genomic_DNA"/>
</dbReference>
<proteinExistence type="inferred from homology"/>
<evidence type="ECO:0000256" key="3">
    <source>
        <dbReference type="ARBA" id="ARBA00023016"/>
    </source>
</evidence>
<evidence type="ECO:0000256" key="5">
    <source>
        <dbReference type="HAMAP-Rule" id="MF_00081"/>
    </source>
</evidence>
<organism evidence="9 11">
    <name type="scientific">Cupriavidus campinensis</name>
    <dbReference type="NCBI Taxonomy" id="151783"/>
    <lineage>
        <taxon>Bacteria</taxon>
        <taxon>Pseudomonadati</taxon>
        <taxon>Pseudomonadota</taxon>
        <taxon>Betaproteobacteria</taxon>
        <taxon>Burkholderiales</taxon>
        <taxon>Burkholderiaceae</taxon>
        <taxon>Cupriavidus</taxon>
    </lineage>
</organism>
<dbReference type="InterPro" id="IPR036390">
    <property type="entry name" value="WH_DNA-bd_sf"/>
</dbReference>
<dbReference type="AlphaFoldDB" id="A0AAE9I4Z7"/>
<dbReference type="Gene3D" id="3.30.450.40">
    <property type="match status" value="1"/>
</dbReference>
<dbReference type="Proteomes" id="UP000318943">
    <property type="component" value="Unassembled WGS sequence"/>
</dbReference>
<accession>A0AAE9I4Z7</accession>
<dbReference type="GO" id="GO:0045892">
    <property type="term" value="P:negative regulation of DNA-templated transcription"/>
    <property type="evidence" value="ECO:0007669"/>
    <property type="project" value="UniProtKB-UniRule"/>
</dbReference>
<evidence type="ECO:0000256" key="2">
    <source>
        <dbReference type="ARBA" id="ARBA00023015"/>
    </source>
</evidence>
<evidence type="ECO:0000259" key="7">
    <source>
        <dbReference type="Pfam" id="PF03444"/>
    </source>
</evidence>
<evidence type="ECO:0000313" key="11">
    <source>
        <dbReference type="Proteomes" id="UP001056132"/>
    </source>
</evidence>
<dbReference type="InterPro" id="IPR005104">
    <property type="entry name" value="WHTH_HrcA_DNA-bd"/>
</dbReference>
<keyword evidence="10" id="KW-1185">Reference proteome</keyword>
<sequence>MDERSKTLLKTLIERYIAEGQPVGSRTLSKYSGLDLSPATIRNVMSDLEEMGFIASPHTSAGRIPTPRGYRLFVDSMLTARPLEGGTVEMTAELAALTGQIQGQLAGQQLGPQRMITAAAHTLSNLSRFAGVIMTPRRGQSFRQVEFMRLSEKRILLIIVSPEGDVQNRIIQTELPYTPAQLIEAANFFNSHYAGMSFDAVRSHLRVELQDLRRDMSALMQAAVEAGSSAMAEDDDQVFISGERKLLEVEDLSSSMDKLRRLFDVFEHKTNLLQLLDVSSHAQGVQIFIGGESQLVPLEDMAVITAPYGVDGQIVGTLGVIGPTRMAYERVIPIVDITARLLSSALSQN</sequence>
<keyword evidence="2 5" id="KW-0805">Transcription regulation</keyword>
<protein>
    <recommendedName>
        <fullName evidence="5">Heat-inducible transcription repressor HrcA</fullName>
    </recommendedName>
</protein>
<reference evidence="9" key="2">
    <citation type="journal article" date="2022" name="Microbiol. Resour. Announc.">
        <title>Genome Sequence of Cupriavidus campinensis Strain G5, a Member of a Bacterial Consortium Capable of Polyethylene Degradation.</title>
        <authorList>
            <person name="Schneider B."/>
            <person name="Pfeiffer F."/>
            <person name="Dyall-Smith M."/>
            <person name="Kunte H.J."/>
        </authorList>
    </citation>
    <scope>NUCLEOTIDE SEQUENCE</scope>
    <source>
        <strain evidence="9">G5</strain>
    </source>
</reference>
<dbReference type="Pfam" id="PF03444">
    <property type="entry name" value="WHD_HrcA"/>
    <property type="match status" value="1"/>
</dbReference>
<dbReference type="SUPFAM" id="SSF46785">
    <property type="entry name" value="Winged helix' DNA-binding domain"/>
    <property type="match status" value="1"/>
</dbReference>